<name>A0A1C4U968_9ACTN</name>
<evidence type="ECO:0000313" key="6">
    <source>
        <dbReference type="Proteomes" id="UP000199629"/>
    </source>
</evidence>
<dbReference type="PANTHER" id="PTHR42708">
    <property type="entry name" value="ATP/GTP-BINDING PROTEIN-RELATED"/>
    <property type="match status" value="1"/>
</dbReference>
<dbReference type="PANTHER" id="PTHR42708:SF1">
    <property type="entry name" value="GLIDING MOTILITY PROTEIN MGLA"/>
    <property type="match status" value="1"/>
</dbReference>
<protein>
    <recommendedName>
        <fullName evidence="7">Signal recognition particle receptor subunit beta, a GTPase</fullName>
    </recommendedName>
</protein>
<dbReference type="Gene3D" id="3.40.50.300">
    <property type="entry name" value="P-loop containing nucleotide triphosphate hydrolases"/>
    <property type="match status" value="1"/>
</dbReference>
<proteinExistence type="inferred from homology"/>
<keyword evidence="2" id="KW-0547">Nucleotide-binding</keyword>
<evidence type="ECO:0000256" key="2">
    <source>
        <dbReference type="ARBA" id="ARBA00022741"/>
    </source>
</evidence>
<dbReference type="InterPro" id="IPR027417">
    <property type="entry name" value="P-loop_NTPase"/>
</dbReference>
<evidence type="ECO:0000313" key="5">
    <source>
        <dbReference type="EMBL" id="SCE68177.1"/>
    </source>
</evidence>
<dbReference type="AlphaFoldDB" id="A0A1C4U968"/>
<gene>
    <name evidence="5" type="ORF">GA0070214_101460</name>
</gene>
<dbReference type="Proteomes" id="UP000199629">
    <property type="component" value="Unassembled WGS sequence"/>
</dbReference>
<keyword evidence="3" id="KW-0378">Hydrolase</keyword>
<evidence type="ECO:0000256" key="3">
    <source>
        <dbReference type="ARBA" id="ARBA00022801"/>
    </source>
</evidence>
<dbReference type="GO" id="GO:0016787">
    <property type="term" value="F:hydrolase activity"/>
    <property type="evidence" value="ECO:0007669"/>
    <property type="project" value="UniProtKB-KW"/>
</dbReference>
<accession>A0A1C4U968</accession>
<dbReference type="RefSeq" id="WP_208602618.1">
    <property type="nucleotide sequence ID" value="NZ_FMCS01000001.1"/>
</dbReference>
<dbReference type="InterPro" id="IPR052705">
    <property type="entry name" value="Gliding_Motility_GTPase"/>
</dbReference>
<dbReference type="SUPFAM" id="SSF52540">
    <property type="entry name" value="P-loop containing nucleoside triphosphate hydrolases"/>
    <property type="match status" value="1"/>
</dbReference>
<dbReference type="Pfam" id="PF03029">
    <property type="entry name" value="ATP_bind_1"/>
    <property type="match status" value="1"/>
</dbReference>
<dbReference type="InterPro" id="IPR004130">
    <property type="entry name" value="Gpn"/>
</dbReference>
<dbReference type="CDD" id="cd00882">
    <property type="entry name" value="Ras_like_GTPase"/>
    <property type="match status" value="1"/>
</dbReference>
<reference evidence="6" key="1">
    <citation type="submission" date="2016-06" db="EMBL/GenBank/DDBJ databases">
        <authorList>
            <person name="Varghese N."/>
            <person name="Submissions Spin"/>
        </authorList>
    </citation>
    <scope>NUCLEOTIDE SEQUENCE [LARGE SCALE GENOMIC DNA]</scope>
    <source>
        <strain evidence="6">DSM 45246</strain>
    </source>
</reference>
<keyword evidence="6" id="KW-1185">Reference proteome</keyword>
<dbReference type="GO" id="GO:0005525">
    <property type="term" value="F:GTP binding"/>
    <property type="evidence" value="ECO:0007669"/>
    <property type="project" value="UniProtKB-KW"/>
</dbReference>
<evidence type="ECO:0000256" key="4">
    <source>
        <dbReference type="ARBA" id="ARBA00023134"/>
    </source>
</evidence>
<evidence type="ECO:0008006" key="7">
    <source>
        <dbReference type="Google" id="ProtNLM"/>
    </source>
</evidence>
<organism evidence="5 6">
    <name type="scientific">Micromonospora chaiyaphumensis</name>
    <dbReference type="NCBI Taxonomy" id="307119"/>
    <lineage>
        <taxon>Bacteria</taxon>
        <taxon>Bacillati</taxon>
        <taxon>Actinomycetota</taxon>
        <taxon>Actinomycetes</taxon>
        <taxon>Micromonosporales</taxon>
        <taxon>Micromonosporaceae</taxon>
        <taxon>Micromonospora</taxon>
    </lineage>
</organism>
<evidence type="ECO:0000256" key="1">
    <source>
        <dbReference type="ARBA" id="ARBA00005290"/>
    </source>
</evidence>
<dbReference type="EMBL" id="FMCS01000001">
    <property type="protein sequence ID" value="SCE68177.1"/>
    <property type="molecule type" value="Genomic_DNA"/>
</dbReference>
<comment type="similarity">
    <text evidence="1">Belongs to the GPN-loop GTPase family.</text>
</comment>
<sequence length="201" mass="21146">MASASLPDSPLLTSAKIVIAGGFGVGKTTCVGAISEIPPVNTEAWMTAASETVDRLDPGIDKTTTTVAMDFGRLTIGPDLVLYLFGTPGQPRFWPMWDDLCRGAVGALVLADTRDLAASFPAVNYFEQDSDVPFVVCVNLFDGVLQHPLDDVRAALALPAHVPLTACDARDPSSVARALLTVVEHAMSRTPRPTAGALAAR</sequence>
<keyword evidence="4" id="KW-0342">GTP-binding</keyword>